<feature type="region of interest" description="Disordered" evidence="1">
    <location>
        <begin position="661"/>
        <end position="767"/>
    </location>
</feature>
<proteinExistence type="predicted"/>
<evidence type="ECO:0000313" key="3">
    <source>
        <dbReference type="Proteomes" id="UP001152795"/>
    </source>
</evidence>
<feature type="region of interest" description="Disordered" evidence="1">
    <location>
        <begin position="26"/>
        <end position="46"/>
    </location>
</feature>
<dbReference type="AlphaFoldDB" id="A0A6S7JNP1"/>
<dbReference type="FunFam" id="1.10.340.70:FF:000001">
    <property type="entry name" value="Retrovirus-related Pol polyprotein from transposon gypsy-like Protein"/>
    <property type="match status" value="1"/>
</dbReference>
<dbReference type="InterPro" id="IPR001584">
    <property type="entry name" value="Integrase_cat-core"/>
</dbReference>
<feature type="compositionally biased region" description="Polar residues" evidence="1">
    <location>
        <begin position="27"/>
        <end position="38"/>
    </location>
</feature>
<reference evidence="2" key="1">
    <citation type="submission" date="2020-04" db="EMBL/GenBank/DDBJ databases">
        <authorList>
            <person name="Alioto T."/>
            <person name="Alioto T."/>
            <person name="Gomez Garrido J."/>
        </authorList>
    </citation>
    <scope>NUCLEOTIDE SEQUENCE</scope>
    <source>
        <strain evidence="2">A484AB</strain>
    </source>
</reference>
<dbReference type="InterPro" id="IPR021109">
    <property type="entry name" value="Peptidase_aspartic_dom_sf"/>
</dbReference>
<dbReference type="GO" id="GO:0008270">
    <property type="term" value="F:zinc ion binding"/>
    <property type="evidence" value="ECO:0007669"/>
    <property type="project" value="InterPro"/>
</dbReference>
<dbReference type="OrthoDB" id="407598at2759"/>
<dbReference type="EMBL" id="CACRXK020009885">
    <property type="protein sequence ID" value="CAB4018172.1"/>
    <property type="molecule type" value="Genomic_DNA"/>
</dbReference>
<dbReference type="GO" id="GO:0015074">
    <property type="term" value="P:DNA integration"/>
    <property type="evidence" value="ECO:0007669"/>
    <property type="project" value="InterPro"/>
</dbReference>
<dbReference type="PROSITE" id="PS50994">
    <property type="entry name" value="INTEGRASE"/>
    <property type="match status" value="1"/>
</dbReference>
<feature type="compositionally biased region" description="Acidic residues" evidence="1">
    <location>
        <begin position="724"/>
        <end position="735"/>
    </location>
</feature>
<feature type="compositionally biased region" description="Polar residues" evidence="1">
    <location>
        <begin position="711"/>
        <end position="723"/>
    </location>
</feature>
<dbReference type="PROSITE" id="PS50158">
    <property type="entry name" value="ZF_CCHC"/>
    <property type="match status" value="1"/>
</dbReference>
<comment type="caution">
    <text evidence="2">The sequence shown here is derived from an EMBL/GenBank/DDBJ whole genome shotgun (WGS) entry which is preliminary data.</text>
</comment>
<dbReference type="InterPro" id="IPR041588">
    <property type="entry name" value="Integrase_H2C2"/>
</dbReference>
<dbReference type="GO" id="GO:0003676">
    <property type="term" value="F:nucleic acid binding"/>
    <property type="evidence" value="ECO:0007669"/>
    <property type="project" value="InterPro"/>
</dbReference>
<dbReference type="PANTHER" id="PTHR37984">
    <property type="entry name" value="PROTEIN CBG26694"/>
    <property type="match status" value="1"/>
</dbReference>
<name>A0A6S7JNP1_PARCT</name>
<dbReference type="SUPFAM" id="SSF53098">
    <property type="entry name" value="Ribonuclease H-like"/>
    <property type="match status" value="1"/>
</dbReference>
<gene>
    <name evidence="2" type="ORF">PACLA_8A041203</name>
</gene>
<sequence>MRKNGGDNDKILAEIREIKSDLESLKKQGNNANANREVSSGGRKFPRETRYRGRGCLSCKERKIGGTCQHCFACGEFGHIASECAKNLEAHANEHWQPRRRDRTCQRANWPHHKTLCNAIKREVKRTTQVSQDNDSEICMSHLTPKENEKLINLVGQRCTVTGKINEKTVEVLWDTGAQVSIVSAKFLKENFPILVTNENLELPLVGFNVIEDLIKTNKFNCGVISSNFVGMQVARASALVELINTVNHNEFCPVKTRKKDVIKPPGQSLVVPIDVKLKDNPFHTVLSDKNNESRACKSSTIQDNLPVNLPQHLKDLDLGGLTEEQRNLASKLKVEQADAFAKDDDDVKAYIEDLNRNFKSVLHGGDPQPIASSTPQFNLSDIRQAQLEDNVIGKVYSFVNRKQRPTSSQRAAESPDTKLLLHEWPKLFIAKDGVLRRQSNSHDQIVLPRQYHRTVLRKLHDNMAHLGSERVLRLARDRFYWPRMQSDVEHYVRNICRCVKQRPARLKTRAPLQPVITTAPSSWYAQAYPTRNKAAKTVAEKLYNDYILRFGFPAKIHDHQGGEFENKLLKTLEEFCGIGHCRTTPYHPQGNGQVERFNRTLLDMLRTLPENEKSRIPPVCKTLESCNGDRVLVRNLTERGGPGKLRSFWENDIYVVVNRKGPDSPVYETKRESGKRKNRVLHRKLLLPCDHLPAENPQPPTPKPPPATLRHQNGQPPRNVTAQDEETSSDEEFSDVVMVSLPRETRSAQSRNPLPTDEAVPDQNDNLAVDDNLETLELQPSTETEETLDLSGDQDNLNPVHDILTIPVVEIRDHSEYSTHLIG</sequence>
<dbReference type="InterPro" id="IPR050951">
    <property type="entry name" value="Retrovirus_Pol_polyprotein"/>
</dbReference>
<dbReference type="PANTHER" id="PTHR37984:SF15">
    <property type="entry name" value="INTEGRASE CATALYTIC DOMAIN-CONTAINING PROTEIN"/>
    <property type="match status" value="1"/>
</dbReference>
<dbReference type="Gene3D" id="3.30.420.10">
    <property type="entry name" value="Ribonuclease H-like superfamily/Ribonuclease H"/>
    <property type="match status" value="1"/>
</dbReference>
<accession>A0A6S7JNP1</accession>
<dbReference type="InterPro" id="IPR036397">
    <property type="entry name" value="RNaseH_sf"/>
</dbReference>
<evidence type="ECO:0000313" key="2">
    <source>
        <dbReference type="EMBL" id="CAB4018172.1"/>
    </source>
</evidence>
<feature type="compositionally biased region" description="Basic residues" evidence="1">
    <location>
        <begin position="674"/>
        <end position="686"/>
    </location>
</feature>
<dbReference type="GO" id="GO:0016779">
    <property type="term" value="F:nucleotidyltransferase activity"/>
    <property type="evidence" value="ECO:0007669"/>
    <property type="project" value="UniProtKB-KW"/>
</dbReference>
<dbReference type="Gene3D" id="1.10.340.70">
    <property type="match status" value="1"/>
</dbReference>
<dbReference type="GO" id="GO:0004519">
    <property type="term" value="F:endonuclease activity"/>
    <property type="evidence" value="ECO:0007669"/>
    <property type="project" value="UniProtKB-KW"/>
</dbReference>
<dbReference type="Pfam" id="PF17921">
    <property type="entry name" value="Integrase_H2C2"/>
    <property type="match status" value="1"/>
</dbReference>
<dbReference type="Pfam" id="PF00098">
    <property type="entry name" value="zf-CCHC"/>
    <property type="match status" value="1"/>
</dbReference>
<dbReference type="InterPro" id="IPR012337">
    <property type="entry name" value="RNaseH-like_sf"/>
</dbReference>
<dbReference type="Proteomes" id="UP001152795">
    <property type="component" value="Unassembled WGS sequence"/>
</dbReference>
<organism evidence="2 3">
    <name type="scientific">Paramuricea clavata</name>
    <name type="common">Red gorgonian</name>
    <name type="synonym">Violescent sea-whip</name>
    <dbReference type="NCBI Taxonomy" id="317549"/>
    <lineage>
        <taxon>Eukaryota</taxon>
        <taxon>Metazoa</taxon>
        <taxon>Cnidaria</taxon>
        <taxon>Anthozoa</taxon>
        <taxon>Octocorallia</taxon>
        <taxon>Malacalcyonacea</taxon>
        <taxon>Plexauridae</taxon>
        <taxon>Paramuricea</taxon>
    </lineage>
</organism>
<evidence type="ECO:0000256" key="1">
    <source>
        <dbReference type="SAM" id="MobiDB-lite"/>
    </source>
</evidence>
<dbReference type="Gene3D" id="2.40.70.10">
    <property type="entry name" value="Acid Proteases"/>
    <property type="match status" value="1"/>
</dbReference>
<protein>
    <submittedName>
        <fullName evidence="2">Retrovirus-related Pol poly from transposon</fullName>
    </submittedName>
</protein>
<dbReference type="InterPro" id="IPR001878">
    <property type="entry name" value="Znf_CCHC"/>
</dbReference>
<dbReference type="SUPFAM" id="SSF50630">
    <property type="entry name" value="Acid proteases"/>
    <property type="match status" value="1"/>
</dbReference>
<feature type="compositionally biased region" description="Pro residues" evidence="1">
    <location>
        <begin position="697"/>
        <end position="708"/>
    </location>
</feature>
<dbReference type="SMART" id="SM00343">
    <property type="entry name" value="ZnF_C2HC"/>
    <property type="match status" value="1"/>
</dbReference>
<keyword evidence="3" id="KW-1185">Reference proteome</keyword>